<dbReference type="Gene3D" id="1.10.10.60">
    <property type="entry name" value="Homeodomain-like"/>
    <property type="match status" value="2"/>
</dbReference>
<dbReference type="Pfam" id="PF10114">
    <property type="entry name" value="PocR"/>
    <property type="match status" value="1"/>
</dbReference>
<dbReference type="PRINTS" id="PR00032">
    <property type="entry name" value="HTHARAC"/>
</dbReference>
<evidence type="ECO:0000256" key="2">
    <source>
        <dbReference type="ARBA" id="ARBA00023125"/>
    </source>
</evidence>
<dbReference type="EMBL" id="CP001098">
    <property type="protein sequence ID" value="ACL70286.1"/>
    <property type="molecule type" value="Genomic_DNA"/>
</dbReference>
<name>B8CYB7_HALOH</name>
<dbReference type="InterPro" id="IPR018060">
    <property type="entry name" value="HTH_AraC"/>
</dbReference>
<keyword evidence="3" id="KW-0804">Transcription</keyword>
<keyword evidence="2" id="KW-0238">DNA-binding</keyword>
<dbReference type="Proteomes" id="UP000000719">
    <property type="component" value="Chromosome"/>
</dbReference>
<evidence type="ECO:0000313" key="6">
    <source>
        <dbReference type="Proteomes" id="UP000000719"/>
    </source>
</evidence>
<dbReference type="PROSITE" id="PS00041">
    <property type="entry name" value="HTH_ARAC_FAMILY_1"/>
    <property type="match status" value="1"/>
</dbReference>
<keyword evidence="6" id="KW-1185">Reference proteome</keyword>
<dbReference type="Pfam" id="PF12833">
    <property type="entry name" value="HTH_18"/>
    <property type="match status" value="1"/>
</dbReference>
<dbReference type="PANTHER" id="PTHR43280:SF2">
    <property type="entry name" value="HTH-TYPE TRANSCRIPTIONAL REGULATOR EXSA"/>
    <property type="match status" value="1"/>
</dbReference>
<dbReference type="RefSeq" id="WP_012636469.1">
    <property type="nucleotide sequence ID" value="NC_011899.1"/>
</dbReference>
<protein>
    <submittedName>
        <fullName evidence="5">Helix-turn-helix-domain containing protein AraC type</fullName>
    </submittedName>
</protein>
<keyword evidence="1" id="KW-0805">Transcription regulation</keyword>
<dbReference type="OrthoDB" id="1410840at2"/>
<evidence type="ECO:0000256" key="3">
    <source>
        <dbReference type="ARBA" id="ARBA00023163"/>
    </source>
</evidence>
<dbReference type="PROSITE" id="PS01124">
    <property type="entry name" value="HTH_ARAC_FAMILY_2"/>
    <property type="match status" value="1"/>
</dbReference>
<evidence type="ECO:0000256" key="1">
    <source>
        <dbReference type="ARBA" id="ARBA00023015"/>
    </source>
</evidence>
<dbReference type="AlphaFoldDB" id="B8CYB7"/>
<feature type="domain" description="HTH araC/xylS-type" evidence="4">
    <location>
        <begin position="318"/>
        <end position="415"/>
    </location>
</feature>
<dbReference type="InterPro" id="IPR009057">
    <property type="entry name" value="Homeodomain-like_sf"/>
</dbReference>
<dbReference type="InterPro" id="IPR018771">
    <property type="entry name" value="PocR_dom"/>
</dbReference>
<sequence>MINEKIKDKLKKVINIYSYATGIGCRIISTEDMKEVFQPPLSRPSFCKMVHSCSRCDDDCKQSYIYGGLQAEKLGEPYIYFCPYGLVNWAVPLFGEKKMEYFFTGGPVLLHPVDDLLIEDILNQNPLLGSSYRELREHLNKLIQVDTVRARYLSELLMELSKNVMLERGYRQNRKREYNSINARIAEKIHELKQGKDDEGTLYPIEKEQELIKKVKLGDKQGARAILNDILGFVYFQSGNKLDIIKAKAIELMVVLARAAIEVGADLEVIFGLENTYFNKIDNIEDVNRLSEILVRVLDRFIECIFSIKNVRKKDLMYKAMNYIRDNYAHKSISLNEVADEVGLSAAYFSKLFKEELGLTYTEYLNKVRIEASKELLKQGCSLASIAQTVGFNDQSYFSKVFKKMEGLSPGKWRG</sequence>
<gene>
    <name evidence="5" type="ordered locus">Hore_15370</name>
</gene>
<dbReference type="SUPFAM" id="SSF46689">
    <property type="entry name" value="Homeodomain-like"/>
    <property type="match status" value="2"/>
</dbReference>
<dbReference type="GO" id="GO:0043565">
    <property type="term" value="F:sequence-specific DNA binding"/>
    <property type="evidence" value="ECO:0007669"/>
    <property type="project" value="InterPro"/>
</dbReference>
<dbReference type="InterPro" id="IPR018062">
    <property type="entry name" value="HTH_AraC-typ_CS"/>
</dbReference>
<evidence type="ECO:0000259" key="4">
    <source>
        <dbReference type="PROSITE" id="PS01124"/>
    </source>
</evidence>
<dbReference type="KEGG" id="hor:Hore_15370"/>
<dbReference type="PANTHER" id="PTHR43280">
    <property type="entry name" value="ARAC-FAMILY TRANSCRIPTIONAL REGULATOR"/>
    <property type="match status" value="1"/>
</dbReference>
<dbReference type="eggNOG" id="COG4936">
    <property type="taxonomic scope" value="Bacteria"/>
</dbReference>
<dbReference type="PROSITE" id="PS51257">
    <property type="entry name" value="PROKAR_LIPOPROTEIN"/>
    <property type="match status" value="1"/>
</dbReference>
<proteinExistence type="predicted"/>
<dbReference type="eggNOG" id="COG2207">
    <property type="taxonomic scope" value="Bacteria"/>
</dbReference>
<dbReference type="SMART" id="SM00342">
    <property type="entry name" value="HTH_ARAC"/>
    <property type="match status" value="1"/>
</dbReference>
<evidence type="ECO:0000313" key="5">
    <source>
        <dbReference type="EMBL" id="ACL70286.1"/>
    </source>
</evidence>
<organism evidence="5 6">
    <name type="scientific">Halothermothrix orenii (strain H 168 / OCM 544 / DSM 9562)</name>
    <dbReference type="NCBI Taxonomy" id="373903"/>
    <lineage>
        <taxon>Bacteria</taxon>
        <taxon>Bacillati</taxon>
        <taxon>Bacillota</taxon>
        <taxon>Clostridia</taxon>
        <taxon>Halanaerobiales</taxon>
        <taxon>Halothermotrichaceae</taxon>
        <taxon>Halothermothrix</taxon>
    </lineage>
</organism>
<dbReference type="GO" id="GO:0003700">
    <property type="term" value="F:DNA-binding transcription factor activity"/>
    <property type="evidence" value="ECO:0007669"/>
    <property type="project" value="InterPro"/>
</dbReference>
<accession>B8CYB7</accession>
<dbReference type="HOGENOM" id="CLU_036605_1_1_9"/>
<reference evidence="5 6" key="1">
    <citation type="journal article" date="2009" name="PLoS ONE">
        <title>Genome analysis of the anaerobic thermohalophilic bacterium Halothermothrix orenii.</title>
        <authorList>
            <person name="Mavromatis K."/>
            <person name="Ivanova N."/>
            <person name="Anderson I."/>
            <person name="Lykidis A."/>
            <person name="Hooper S.D."/>
            <person name="Sun H."/>
            <person name="Kunin V."/>
            <person name="Lapidus A."/>
            <person name="Hugenholtz P."/>
            <person name="Patel B."/>
            <person name="Kyrpides N.C."/>
        </authorList>
    </citation>
    <scope>NUCLEOTIDE SEQUENCE [LARGE SCALE GENOMIC DNA]</scope>
    <source>
        <strain evidence="6">H 168 / OCM 544 / DSM 9562</strain>
    </source>
</reference>
<dbReference type="STRING" id="373903.Hore_15370"/>
<dbReference type="InterPro" id="IPR020449">
    <property type="entry name" value="Tscrpt_reg_AraC-type_HTH"/>
</dbReference>